<keyword evidence="2" id="KW-1185">Reference proteome</keyword>
<dbReference type="RefSeq" id="WP_146392308.1">
    <property type="nucleotide sequence ID" value="NZ_SJPK01000008.1"/>
</dbReference>
<dbReference type="InterPro" id="IPR029063">
    <property type="entry name" value="SAM-dependent_MTases_sf"/>
</dbReference>
<dbReference type="EMBL" id="SJPK01000008">
    <property type="protein sequence ID" value="TWT65049.1"/>
    <property type="molecule type" value="Genomic_DNA"/>
</dbReference>
<dbReference type="Gene3D" id="3.40.50.150">
    <property type="entry name" value="Vaccinia Virus protein VP39"/>
    <property type="match status" value="1"/>
</dbReference>
<sequence length="238" mass="27820">MSKLTRWMDRAFYPSFQDKWDNQIFREIVLPHLDRSSTVLLDAGAGRGYLEHMNFRDQVRRAIGVDPSPEVKGNPFLHESYIGMCDDMPFLDSESVDIAVSNNVLEHVETPRDFLAEVHRVLKPGGLLVVKTPNFWHYMALMATVTPTWFHTKYNRWRGRPTADTFPTQYRINTRHDLYRLASQAGFCVEEFKLVEGRPEYLRIAAPLYAMGIVYERMVNCLRIDRIKIVYFATLRKL</sequence>
<dbReference type="PANTHER" id="PTHR43861:SF6">
    <property type="entry name" value="METHYLTRANSFERASE TYPE 11"/>
    <property type="match status" value="1"/>
</dbReference>
<dbReference type="Proteomes" id="UP000318053">
    <property type="component" value="Unassembled WGS sequence"/>
</dbReference>
<dbReference type="CDD" id="cd02440">
    <property type="entry name" value="AdoMet_MTases"/>
    <property type="match status" value="1"/>
</dbReference>
<dbReference type="GO" id="GO:0032259">
    <property type="term" value="P:methylation"/>
    <property type="evidence" value="ECO:0007669"/>
    <property type="project" value="UniProtKB-KW"/>
</dbReference>
<dbReference type="GO" id="GO:0008168">
    <property type="term" value="F:methyltransferase activity"/>
    <property type="evidence" value="ECO:0007669"/>
    <property type="project" value="UniProtKB-KW"/>
</dbReference>
<name>A0A5C5XQY5_9BACT</name>
<reference evidence="1 2" key="1">
    <citation type="submission" date="2019-02" db="EMBL/GenBank/DDBJ databases">
        <title>Deep-cultivation of Planctomycetes and their phenomic and genomic characterization uncovers novel biology.</title>
        <authorList>
            <person name="Wiegand S."/>
            <person name="Jogler M."/>
            <person name="Boedeker C."/>
            <person name="Pinto D."/>
            <person name="Vollmers J."/>
            <person name="Rivas-Marin E."/>
            <person name="Kohn T."/>
            <person name="Peeters S.H."/>
            <person name="Heuer A."/>
            <person name="Rast P."/>
            <person name="Oberbeckmann S."/>
            <person name="Bunk B."/>
            <person name="Jeske O."/>
            <person name="Meyerdierks A."/>
            <person name="Storesund J.E."/>
            <person name="Kallscheuer N."/>
            <person name="Luecker S."/>
            <person name="Lage O.M."/>
            <person name="Pohl T."/>
            <person name="Merkel B.J."/>
            <person name="Hornburger P."/>
            <person name="Mueller R.-W."/>
            <person name="Bruemmer F."/>
            <person name="Labrenz M."/>
            <person name="Spormann A.M."/>
            <person name="Op Den Camp H."/>
            <person name="Overmann J."/>
            <person name="Amann R."/>
            <person name="Jetten M.S.M."/>
            <person name="Mascher T."/>
            <person name="Medema M.H."/>
            <person name="Devos D.P."/>
            <person name="Kaster A.-K."/>
            <person name="Ovreas L."/>
            <person name="Rohde M."/>
            <person name="Galperin M.Y."/>
            <person name="Jogler C."/>
        </authorList>
    </citation>
    <scope>NUCLEOTIDE SEQUENCE [LARGE SCALE GENOMIC DNA]</scope>
    <source>
        <strain evidence="1 2">CA85</strain>
    </source>
</reference>
<comment type="caution">
    <text evidence="1">The sequence shown here is derived from an EMBL/GenBank/DDBJ whole genome shotgun (WGS) entry which is preliminary data.</text>
</comment>
<keyword evidence="1" id="KW-0808">Transferase</keyword>
<keyword evidence="1" id="KW-0489">Methyltransferase</keyword>
<dbReference type="PANTHER" id="PTHR43861">
    <property type="entry name" value="TRANS-ACONITATE 2-METHYLTRANSFERASE-RELATED"/>
    <property type="match status" value="1"/>
</dbReference>
<dbReference type="AlphaFoldDB" id="A0A5C5XQY5"/>
<dbReference type="SUPFAM" id="SSF53335">
    <property type="entry name" value="S-adenosyl-L-methionine-dependent methyltransferases"/>
    <property type="match status" value="1"/>
</dbReference>
<dbReference type="Pfam" id="PF13489">
    <property type="entry name" value="Methyltransf_23"/>
    <property type="match status" value="1"/>
</dbReference>
<evidence type="ECO:0000313" key="1">
    <source>
        <dbReference type="EMBL" id="TWT65049.1"/>
    </source>
</evidence>
<gene>
    <name evidence="1" type="ORF">CA85_33940</name>
</gene>
<evidence type="ECO:0000313" key="2">
    <source>
        <dbReference type="Proteomes" id="UP000318053"/>
    </source>
</evidence>
<accession>A0A5C5XQY5</accession>
<dbReference type="OrthoDB" id="2577067at2"/>
<proteinExistence type="predicted"/>
<dbReference type="EC" id="2.1.1.-" evidence="1"/>
<protein>
    <submittedName>
        <fullName evidence="1">Putative methyltransferase</fullName>
        <ecNumber evidence="1">2.1.1.-</ecNumber>
    </submittedName>
</protein>
<organism evidence="1 2">
    <name type="scientific">Allorhodopirellula solitaria</name>
    <dbReference type="NCBI Taxonomy" id="2527987"/>
    <lineage>
        <taxon>Bacteria</taxon>
        <taxon>Pseudomonadati</taxon>
        <taxon>Planctomycetota</taxon>
        <taxon>Planctomycetia</taxon>
        <taxon>Pirellulales</taxon>
        <taxon>Pirellulaceae</taxon>
        <taxon>Allorhodopirellula</taxon>
    </lineage>
</organism>